<evidence type="ECO:0000256" key="2">
    <source>
        <dbReference type="ARBA" id="ARBA00022475"/>
    </source>
</evidence>
<keyword evidence="2" id="KW-1003">Cell membrane</keyword>
<dbReference type="Proteomes" id="UP000593567">
    <property type="component" value="Unassembled WGS sequence"/>
</dbReference>
<evidence type="ECO:0000256" key="12">
    <source>
        <dbReference type="ARBA" id="ARBA00037793"/>
    </source>
</evidence>
<dbReference type="GO" id="GO:0048240">
    <property type="term" value="P:sperm capacitation"/>
    <property type="evidence" value="ECO:0007669"/>
    <property type="project" value="TreeGrafter"/>
</dbReference>
<keyword evidence="4" id="KW-0732">Signal</keyword>
<evidence type="ECO:0000256" key="4">
    <source>
        <dbReference type="ARBA" id="ARBA00022729"/>
    </source>
</evidence>
<evidence type="ECO:0000256" key="9">
    <source>
        <dbReference type="ARBA" id="ARBA00023157"/>
    </source>
</evidence>
<keyword evidence="10" id="KW-0325">Glycoprotein</keyword>
<comment type="similarity">
    <text evidence="1">Belongs to the CATSPERD family.</text>
</comment>
<evidence type="ECO:0000313" key="14">
    <source>
        <dbReference type="EMBL" id="KAF6037851.1"/>
    </source>
</evidence>
<sequence>MTTAKISPLNYAGHINTGHDLLPGTPSDTAVRIAASDTSLTCKDNAQATAHVTLGCDEKKRLVVNRYRGADYLGPMTGDYVINEISGSTKFQYSLTVNASGCIFLPQSWREMKLGATQGTTQNIWHRGNYKSCNLSYDHLSGRQLI</sequence>
<gene>
    <name evidence="14" type="ORF">EB796_003838</name>
</gene>
<keyword evidence="8" id="KW-0472">Membrane</keyword>
<evidence type="ECO:0000256" key="5">
    <source>
        <dbReference type="ARBA" id="ARBA00022846"/>
    </source>
</evidence>
<keyword evidence="6" id="KW-1133">Transmembrane helix</keyword>
<dbReference type="PANTHER" id="PTHR33722:SF4">
    <property type="entry name" value="CATION CHANNEL SPERM-ASSOCIATED PROTEIN SUBUNIT EPSILON-LIKE"/>
    <property type="match status" value="1"/>
</dbReference>
<keyword evidence="5" id="KW-0282">Flagellum</keyword>
<keyword evidence="9" id="KW-1015">Disulfide bond</keyword>
<evidence type="ECO:0000256" key="10">
    <source>
        <dbReference type="ARBA" id="ARBA00023180"/>
    </source>
</evidence>
<dbReference type="PANTHER" id="PTHR33722">
    <property type="entry name" value="CATION CHANNEL SPERM-ASSOCIATED PROTEIN SUBUNIT DELTA-RELATED"/>
    <property type="match status" value="1"/>
</dbReference>
<dbReference type="GO" id="GO:0030317">
    <property type="term" value="P:flagellated sperm motility"/>
    <property type="evidence" value="ECO:0007669"/>
    <property type="project" value="TreeGrafter"/>
</dbReference>
<evidence type="ECO:0000256" key="1">
    <source>
        <dbReference type="ARBA" id="ARBA00010246"/>
    </source>
</evidence>
<evidence type="ECO:0000259" key="13">
    <source>
        <dbReference type="Pfam" id="PF22850"/>
    </source>
</evidence>
<keyword evidence="11" id="KW-0966">Cell projection</keyword>
<evidence type="ECO:0000256" key="6">
    <source>
        <dbReference type="ARBA" id="ARBA00022989"/>
    </source>
</evidence>
<comment type="caution">
    <text evidence="14">The sequence shown here is derived from an EMBL/GenBank/DDBJ whole genome shotgun (WGS) entry which is preliminary data.</text>
</comment>
<proteinExistence type="inferred from homology"/>
<dbReference type="Pfam" id="PF22850">
    <property type="entry name" value="CATSPERD-E_C"/>
    <property type="match status" value="1"/>
</dbReference>
<dbReference type="InterPro" id="IPR053814">
    <property type="entry name" value="CATSPERD/E_C"/>
</dbReference>
<keyword evidence="15" id="KW-1185">Reference proteome</keyword>
<evidence type="ECO:0000256" key="3">
    <source>
        <dbReference type="ARBA" id="ARBA00022692"/>
    </source>
</evidence>
<evidence type="ECO:0000256" key="11">
    <source>
        <dbReference type="ARBA" id="ARBA00023273"/>
    </source>
</evidence>
<evidence type="ECO:0000256" key="7">
    <source>
        <dbReference type="ARBA" id="ARBA00023069"/>
    </source>
</evidence>
<evidence type="ECO:0000256" key="8">
    <source>
        <dbReference type="ARBA" id="ARBA00023136"/>
    </source>
</evidence>
<dbReference type="AlphaFoldDB" id="A0A7J7KIU4"/>
<name>A0A7J7KIU4_BUGNE</name>
<dbReference type="GO" id="GO:0036128">
    <property type="term" value="C:CatSper complex"/>
    <property type="evidence" value="ECO:0007669"/>
    <property type="project" value="InterPro"/>
</dbReference>
<protein>
    <recommendedName>
        <fullName evidence="13">CATSPERD/E C-terminal domain-containing protein</fullName>
    </recommendedName>
</protein>
<dbReference type="InterPro" id="IPR028751">
    <property type="entry name" value="CATSPERD/E"/>
</dbReference>
<organism evidence="14 15">
    <name type="scientific">Bugula neritina</name>
    <name type="common">Brown bryozoan</name>
    <name type="synonym">Sertularia neritina</name>
    <dbReference type="NCBI Taxonomy" id="10212"/>
    <lineage>
        <taxon>Eukaryota</taxon>
        <taxon>Metazoa</taxon>
        <taxon>Spiralia</taxon>
        <taxon>Lophotrochozoa</taxon>
        <taxon>Bryozoa</taxon>
        <taxon>Gymnolaemata</taxon>
        <taxon>Cheilostomatida</taxon>
        <taxon>Flustrina</taxon>
        <taxon>Buguloidea</taxon>
        <taxon>Bugulidae</taxon>
        <taxon>Bugula</taxon>
    </lineage>
</organism>
<dbReference type="OrthoDB" id="8646292at2759"/>
<evidence type="ECO:0000313" key="15">
    <source>
        <dbReference type="Proteomes" id="UP000593567"/>
    </source>
</evidence>
<comment type="subcellular location">
    <subcellularLocation>
        <location evidence="12">Cell projection</location>
        <location evidence="12">Cilium</location>
        <location evidence="12">Flagellum membrane</location>
        <topology evidence="12">Single-pass type I membrane protein</topology>
    </subcellularLocation>
</comment>
<accession>A0A7J7KIU4</accession>
<dbReference type="GO" id="GO:0097228">
    <property type="term" value="C:sperm principal piece"/>
    <property type="evidence" value="ECO:0007669"/>
    <property type="project" value="TreeGrafter"/>
</dbReference>
<keyword evidence="7" id="KW-0969">Cilium</keyword>
<dbReference type="EMBL" id="VXIV02000505">
    <property type="protein sequence ID" value="KAF6037851.1"/>
    <property type="molecule type" value="Genomic_DNA"/>
</dbReference>
<feature type="domain" description="CATSPERD/E C-terminal" evidence="13">
    <location>
        <begin position="58"/>
        <end position="135"/>
    </location>
</feature>
<keyword evidence="3" id="KW-0812">Transmembrane</keyword>
<reference evidence="14" key="1">
    <citation type="submission" date="2020-06" db="EMBL/GenBank/DDBJ databases">
        <title>Draft genome of Bugula neritina, a colonial animal packing powerful symbionts and potential medicines.</title>
        <authorList>
            <person name="Rayko M."/>
        </authorList>
    </citation>
    <scope>NUCLEOTIDE SEQUENCE [LARGE SCALE GENOMIC DNA]</scope>
    <source>
        <strain evidence="14">Kwan_BN1</strain>
    </source>
</reference>